<evidence type="ECO:0000256" key="11">
    <source>
        <dbReference type="ARBA" id="ARBA00032031"/>
    </source>
</evidence>
<evidence type="ECO:0000256" key="10">
    <source>
        <dbReference type="ARBA" id="ARBA00023242"/>
    </source>
</evidence>
<evidence type="ECO:0000256" key="7">
    <source>
        <dbReference type="ARBA" id="ARBA00022833"/>
    </source>
</evidence>
<dbReference type="PANTHER" id="PTHR46259">
    <property type="entry name" value="ZINC FINGER CCHC-TYPE AND RNA-BINDING MOTIF-CONTAINING PROTEIN 1"/>
    <property type="match status" value="1"/>
</dbReference>
<evidence type="ECO:0000256" key="4">
    <source>
        <dbReference type="ARBA" id="ARBA00022723"/>
    </source>
</evidence>
<keyword evidence="6 12" id="KW-0863">Zinc-finger</keyword>
<keyword evidence="3" id="KW-0507">mRNA processing</keyword>
<evidence type="ECO:0000256" key="5">
    <source>
        <dbReference type="ARBA" id="ARBA00022728"/>
    </source>
</evidence>
<evidence type="ECO:0000313" key="18">
    <source>
        <dbReference type="Proteomes" id="UP000502823"/>
    </source>
</evidence>
<dbReference type="InterPro" id="IPR035979">
    <property type="entry name" value="RBD_domain_sf"/>
</dbReference>
<dbReference type="FunFam" id="4.10.60.10:FF:000009">
    <property type="entry name" value="Zinc finger CCHC-type and RNA-binding motif-containing protein 1"/>
    <property type="match status" value="1"/>
</dbReference>
<dbReference type="GO" id="GO:0000398">
    <property type="term" value="P:mRNA splicing, via spliceosome"/>
    <property type="evidence" value="ECO:0007669"/>
    <property type="project" value="InterPro"/>
</dbReference>
<dbReference type="Gene3D" id="4.10.60.10">
    <property type="entry name" value="Zinc finger, CCHC-type"/>
    <property type="match status" value="1"/>
</dbReference>
<evidence type="ECO:0000256" key="8">
    <source>
        <dbReference type="ARBA" id="ARBA00022884"/>
    </source>
</evidence>
<feature type="domain" description="CCHC-type" evidence="16">
    <location>
        <begin position="106"/>
        <end position="122"/>
    </location>
</feature>
<dbReference type="SMART" id="SM00343">
    <property type="entry name" value="ZnF_C2HC"/>
    <property type="match status" value="1"/>
</dbReference>
<dbReference type="InterPro" id="IPR000504">
    <property type="entry name" value="RRM_dom"/>
</dbReference>
<dbReference type="GO" id="GO:0005689">
    <property type="term" value="C:U12-type spliceosomal complex"/>
    <property type="evidence" value="ECO:0007669"/>
    <property type="project" value="InterPro"/>
</dbReference>
<evidence type="ECO:0000256" key="9">
    <source>
        <dbReference type="ARBA" id="ARBA00023187"/>
    </source>
</evidence>
<evidence type="ECO:0000313" key="17">
    <source>
        <dbReference type="EMBL" id="GFG29205.1"/>
    </source>
</evidence>
<comment type="caution">
    <text evidence="17">The sequence shown here is derived from an EMBL/GenBank/DDBJ whole genome shotgun (WGS) entry which is preliminary data.</text>
</comment>
<dbReference type="InterPro" id="IPR012677">
    <property type="entry name" value="Nucleotide-bd_a/b_plait_sf"/>
</dbReference>
<dbReference type="PROSITE" id="PS50102">
    <property type="entry name" value="RRM"/>
    <property type="match status" value="1"/>
</dbReference>
<dbReference type="InterPro" id="IPR044598">
    <property type="entry name" value="ZCRB1"/>
</dbReference>
<keyword evidence="9" id="KW-0508">mRNA splicing</keyword>
<comment type="subcellular location">
    <subcellularLocation>
        <location evidence="1">Nucleus</location>
    </subcellularLocation>
</comment>
<reference evidence="18" key="1">
    <citation type="submission" date="2020-01" db="EMBL/GenBank/DDBJ databases">
        <title>Draft genome sequence of the Termite Coptotermes fromosanus.</title>
        <authorList>
            <person name="Itakura S."/>
            <person name="Yosikawa Y."/>
            <person name="Umezawa K."/>
        </authorList>
    </citation>
    <scope>NUCLEOTIDE SEQUENCE [LARGE SCALE GENOMIC DNA]</scope>
</reference>
<dbReference type="CDD" id="cd12393">
    <property type="entry name" value="RRM_ZCRB1"/>
    <property type="match status" value="1"/>
</dbReference>
<dbReference type="FunFam" id="3.30.70.330:FF:000233">
    <property type="entry name" value="Zinc finger CCHC-type and RNA-binding motif-containing protein 1"/>
    <property type="match status" value="1"/>
</dbReference>
<proteinExistence type="predicted"/>
<evidence type="ECO:0000256" key="3">
    <source>
        <dbReference type="ARBA" id="ARBA00022664"/>
    </source>
</evidence>
<evidence type="ECO:0000259" key="15">
    <source>
        <dbReference type="PROSITE" id="PS50102"/>
    </source>
</evidence>
<keyword evidence="7" id="KW-0862">Zinc</keyword>
<dbReference type="SUPFAM" id="SSF57756">
    <property type="entry name" value="Retrovirus zinc finger-like domains"/>
    <property type="match status" value="1"/>
</dbReference>
<keyword evidence="5" id="KW-0747">Spliceosome</keyword>
<dbReference type="InterPro" id="IPR036875">
    <property type="entry name" value="Znf_CCHC_sf"/>
</dbReference>
<protein>
    <recommendedName>
        <fullName evidence="2">Zinc finger CCHC-type and RNA-binding motif-containing protein 1</fullName>
    </recommendedName>
    <alternativeName>
        <fullName evidence="11">U11/U12 small nuclear ribonucleoprotein 31 kDa protein</fullName>
    </alternativeName>
</protein>
<evidence type="ECO:0000256" key="6">
    <source>
        <dbReference type="ARBA" id="ARBA00022771"/>
    </source>
</evidence>
<dbReference type="EMBL" id="BLKM01003593">
    <property type="protein sequence ID" value="GFG29205.1"/>
    <property type="molecule type" value="Genomic_DNA"/>
</dbReference>
<keyword evidence="18" id="KW-1185">Reference proteome</keyword>
<feature type="region of interest" description="Disordered" evidence="14">
    <location>
        <begin position="120"/>
        <end position="192"/>
    </location>
</feature>
<dbReference type="Gene3D" id="3.30.70.330">
    <property type="match status" value="1"/>
</dbReference>
<feature type="compositionally biased region" description="Basic and acidic residues" evidence="14">
    <location>
        <begin position="143"/>
        <end position="160"/>
    </location>
</feature>
<dbReference type="OrthoDB" id="267048at2759"/>
<dbReference type="Pfam" id="PF00098">
    <property type="entry name" value="zf-CCHC"/>
    <property type="match status" value="1"/>
</dbReference>
<evidence type="ECO:0000256" key="14">
    <source>
        <dbReference type="SAM" id="MobiDB-lite"/>
    </source>
</evidence>
<dbReference type="SMART" id="SM00360">
    <property type="entry name" value="RRM"/>
    <property type="match status" value="1"/>
</dbReference>
<evidence type="ECO:0000259" key="16">
    <source>
        <dbReference type="PROSITE" id="PS50158"/>
    </source>
</evidence>
<dbReference type="InParanoid" id="A0A6L2PF72"/>
<name>A0A6L2PF72_COPFO</name>
<evidence type="ECO:0000256" key="13">
    <source>
        <dbReference type="PROSITE-ProRule" id="PRU00176"/>
    </source>
</evidence>
<keyword evidence="8 13" id="KW-0694">RNA-binding</keyword>
<evidence type="ECO:0000256" key="1">
    <source>
        <dbReference type="ARBA" id="ARBA00004123"/>
    </source>
</evidence>
<dbReference type="PROSITE" id="PS50158">
    <property type="entry name" value="ZF_CCHC"/>
    <property type="match status" value="1"/>
</dbReference>
<dbReference type="GO" id="GO:0008270">
    <property type="term" value="F:zinc ion binding"/>
    <property type="evidence" value="ECO:0007669"/>
    <property type="project" value="UniProtKB-KW"/>
</dbReference>
<dbReference type="InterPro" id="IPR001878">
    <property type="entry name" value="Znf_CCHC"/>
</dbReference>
<keyword evidence="4" id="KW-0479">Metal-binding</keyword>
<dbReference type="SUPFAM" id="SSF54928">
    <property type="entry name" value="RNA-binding domain, RBD"/>
    <property type="match status" value="1"/>
</dbReference>
<dbReference type="PANTHER" id="PTHR46259:SF1">
    <property type="entry name" value="ZINC FINGER CCHC-TYPE AND RNA-BINDING MOTIF-CONTAINING PROTEIN 1"/>
    <property type="match status" value="1"/>
</dbReference>
<accession>A0A6L2PF72</accession>
<keyword evidence="10" id="KW-0539">Nucleus</keyword>
<dbReference type="GO" id="GO:0003723">
    <property type="term" value="F:RNA binding"/>
    <property type="evidence" value="ECO:0007669"/>
    <property type="project" value="UniProtKB-UniRule"/>
</dbReference>
<gene>
    <name evidence="17" type="ORF">Cfor_05015</name>
</gene>
<feature type="domain" description="RRM" evidence="15">
    <location>
        <begin position="10"/>
        <end position="88"/>
    </location>
</feature>
<evidence type="ECO:0000256" key="12">
    <source>
        <dbReference type="PROSITE-ProRule" id="PRU00047"/>
    </source>
</evidence>
<dbReference type="Proteomes" id="UP000502823">
    <property type="component" value="Unassembled WGS sequence"/>
</dbReference>
<sequence length="295" mass="33133">MSGGLVPSKSTVYVSNLPFSLTNNDLHKIFEKYGRVIKVTVMKDKVTRKSKGVAFVLFLKREDAQACAKAINGREMFGRTLRSNLAIDNGRSVEFIRRKSYPDKSRCYECGEEGHLSYKCPKNALGERNPPPKKDKKRKKDNHKTEKIQLQDDEDFKSSDDDYCSAAAHNRHKKKRPITEEEEPDEETEPDLETLSAVIKLEVENFYHVLLGDTCRAVQWTGQVANVDDVTAQLKNGIAIDESILQGRSSVIQPLIVEGCQPAVFHTLMYAICDTACETKDSSGGLVLYILNGEK</sequence>
<organism evidence="17 18">
    <name type="scientific">Coptotermes formosanus</name>
    <name type="common">Formosan subterranean termite</name>
    <dbReference type="NCBI Taxonomy" id="36987"/>
    <lineage>
        <taxon>Eukaryota</taxon>
        <taxon>Metazoa</taxon>
        <taxon>Ecdysozoa</taxon>
        <taxon>Arthropoda</taxon>
        <taxon>Hexapoda</taxon>
        <taxon>Insecta</taxon>
        <taxon>Pterygota</taxon>
        <taxon>Neoptera</taxon>
        <taxon>Polyneoptera</taxon>
        <taxon>Dictyoptera</taxon>
        <taxon>Blattodea</taxon>
        <taxon>Blattoidea</taxon>
        <taxon>Termitoidae</taxon>
        <taxon>Rhinotermitidae</taxon>
        <taxon>Coptotermes</taxon>
    </lineage>
</organism>
<dbReference type="AlphaFoldDB" id="A0A6L2PF72"/>
<dbReference type="Pfam" id="PF00076">
    <property type="entry name" value="RRM_1"/>
    <property type="match status" value="1"/>
</dbReference>
<dbReference type="InterPro" id="IPR034219">
    <property type="entry name" value="ZCRB1_RRM"/>
</dbReference>
<evidence type="ECO:0000256" key="2">
    <source>
        <dbReference type="ARBA" id="ARBA00015428"/>
    </source>
</evidence>
<feature type="compositionally biased region" description="Acidic residues" evidence="14">
    <location>
        <begin position="180"/>
        <end position="192"/>
    </location>
</feature>